<dbReference type="PANTHER" id="PTHR43649:SF12">
    <property type="entry name" value="DIACETYLCHITOBIOSE BINDING PROTEIN DASA"/>
    <property type="match status" value="1"/>
</dbReference>
<gene>
    <name evidence="2" type="ORF">F1C12_11630</name>
</gene>
<organism evidence="2 3">
    <name type="scientific">Leifsonia shinshuensis</name>
    <dbReference type="NCBI Taxonomy" id="150026"/>
    <lineage>
        <taxon>Bacteria</taxon>
        <taxon>Bacillati</taxon>
        <taxon>Actinomycetota</taxon>
        <taxon>Actinomycetes</taxon>
        <taxon>Micrococcales</taxon>
        <taxon>Microbacteriaceae</taxon>
        <taxon>Leifsonia</taxon>
    </lineage>
</organism>
<evidence type="ECO:0000313" key="3">
    <source>
        <dbReference type="Proteomes" id="UP000515511"/>
    </source>
</evidence>
<evidence type="ECO:0000313" key="2">
    <source>
        <dbReference type="EMBL" id="QNE35709.1"/>
    </source>
</evidence>
<dbReference type="InterPro" id="IPR006059">
    <property type="entry name" value="SBP"/>
</dbReference>
<dbReference type="SUPFAM" id="SSF53850">
    <property type="entry name" value="Periplasmic binding protein-like II"/>
    <property type="match status" value="1"/>
</dbReference>
<keyword evidence="1" id="KW-0732">Signal</keyword>
<evidence type="ECO:0000256" key="1">
    <source>
        <dbReference type="SAM" id="SignalP"/>
    </source>
</evidence>
<dbReference type="Proteomes" id="UP000515511">
    <property type="component" value="Chromosome"/>
</dbReference>
<dbReference type="Pfam" id="PF01547">
    <property type="entry name" value="SBP_bac_1"/>
    <property type="match status" value="1"/>
</dbReference>
<sequence length="452" mass="47125">MKKQFTAIAVGALTAATAVLLAGCAPGSSGSGSDTSKVTASKTVESGKYTLTVWDQNNTGDIDTAQKKLNAEFEKKYPDITIKRNSQSFSDLKTTLKLALSGNNPPDVVQANQGYPDMGAFVSGGMLTPLNDYSSLYGWDHYFPSNLLALNTFSSDGKHWQTGNLYGVSNTGEFVGVYYNKKILSSLGVEAPKSLDDLTAAMAKAKAAGIQPMAYGDLEKVRGIQLYGVVQAATAGAKAVQNLVSAKAGAWTDKANVDAATTIQDWAQKGYLPADANGISQDAAVADFGKGKAAFVIDGTWDMSTIGQALGQSNAGMVALTPAGASAPVTQGGEGLAWAITSKSAHPNAAAAYIDFISGKSSAQAMIDASSLPTVLPADHTSEAGTLNASVYDQYTSLTAGKSIVPYLDYTTPTFYTTLTAAMQDLTAQKTSPQQFTQTLQTDYSGFVSGNK</sequence>
<protein>
    <submittedName>
        <fullName evidence="2">Extracellular solute-binding protein</fullName>
    </submittedName>
</protein>
<feature type="chain" id="PRO_5039226371" evidence="1">
    <location>
        <begin position="23"/>
        <end position="452"/>
    </location>
</feature>
<dbReference type="PANTHER" id="PTHR43649">
    <property type="entry name" value="ARABINOSE-BINDING PROTEIN-RELATED"/>
    <property type="match status" value="1"/>
</dbReference>
<dbReference type="PROSITE" id="PS51257">
    <property type="entry name" value="PROKAR_LIPOPROTEIN"/>
    <property type="match status" value="1"/>
</dbReference>
<proteinExistence type="predicted"/>
<name>A0A7G6YB44_9MICO</name>
<feature type="signal peptide" evidence="1">
    <location>
        <begin position="1"/>
        <end position="22"/>
    </location>
</feature>
<reference evidence="3" key="1">
    <citation type="submission" date="2019-09" db="EMBL/GenBank/DDBJ databases">
        <title>Antimicrobial potential of Antarctic Bacteria.</title>
        <authorList>
            <person name="Benaud N."/>
            <person name="Edwards R.J."/>
            <person name="Ferrari B.C."/>
        </authorList>
    </citation>
    <scope>NUCLEOTIDE SEQUENCE [LARGE SCALE GENOMIC DNA]</scope>
    <source>
        <strain evidence="3">INR9</strain>
    </source>
</reference>
<dbReference type="InterPro" id="IPR050490">
    <property type="entry name" value="Bact_solute-bd_prot1"/>
</dbReference>
<dbReference type="KEGG" id="lse:F1C12_11630"/>
<dbReference type="RefSeq" id="WP_185275174.1">
    <property type="nucleotide sequence ID" value="NZ_CP043641.1"/>
</dbReference>
<dbReference type="EMBL" id="CP043641">
    <property type="protein sequence ID" value="QNE35709.1"/>
    <property type="molecule type" value="Genomic_DNA"/>
</dbReference>
<accession>A0A7G6YB44</accession>
<dbReference type="Gene3D" id="3.40.190.10">
    <property type="entry name" value="Periplasmic binding protein-like II"/>
    <property type="match status" value="2"/>
</dbReference>
<dbReference type="AlphaFoldDB" id="A0A7G6YB44"/>